<organism evidence="1 2">
    <name type="scientific">Ornithinimicrobium faecis</name>
    <dbReference type="NCBI Taxonomy" id="2934158"/>
    <lineage>
        <taxon>Bacteria</taxon>
        <taxon>Bacillati</taxon>
        <taxon>Actinomycetota</taxon>
        <taxon>Actinomycetes</taxon>
        <taxon>Micrococcales</taxon>
        <taxon>Ornithinimicrobiaceae</taxon>
        <taxon>Ornithinimicrobium</taxon>
    </lineage>
</organism>
<sequence length="116" mass="12991">MNNDCAKGDPADGAVTELYDLRVVVDRIEGRSVCGLEPGDYFEVTESNRVRVPEGKHFCLYAMAAALPLLPAKQRPLRKGDWMARDSEVACPDPEERLIMRIERTGQRSIPTEDLT</sequence>
<gene>
    <name evidence="1" type="ORF">NF556_13625</name>
</gene>
<dbReference type="EMBL" id="CP099489">
    <property type="protein sequence ID" value="USQ78663.1"/>
    <property type="molecule type" value="Genomic_DNA"/>
</dbReference>
<keyword evidence="2" id="KW-1185">Reference proteome</keyword>
<evidence type="ECO:0000313" key="2">
    <source>
        <dbReference type="Proteomes" id="UP001056455"/>
    </source>
</evidence>
<protein>
    <submittedName>
        <fullName evidence="1">TIGR04076 family protein</fullName>
    </submittedName>
</protein>
<proteinExistence type="predicted"/>
<name>A0ABY4YQM0_9MICO</name>
<reference evidence="1" key="1">
    <citation type="submission" date="2022-06" db="EMBL/GenBank/DDBJ databases">
        <title>Ornithinimicrobium HY1793.</title>
        <authorList>
            <person name="Huang Y."/>
        </authorList>
    </citation>
    <scope>NUCLEOTIDE SEQUENCE</scope>
    <source>
        <strain evidence="1">HY1793</strain>
    </source>
</reference>
<dbReference type="Proteomes" id="UP001056455">
    <property type="component" value="Chromosome"/>
</dbReference>
<evidence type="ECO:0000313" key="1">
    <source>
        <dbReference type="EMBL" id="USQ78663.1"/>
    </source>
</evidence>
<dbReference type="RefSeq" id="WP_252591460.1">
    <property type="nucleotide sequence ID" value="NZ_CP099489.1"/>
</dbReference>
<accession>A0ABY4YQM0</accession>
<dbReference type="InterPro" id="IPR023811">
    <property type="entry name" value="CHP04076"/>
</dbReference>
<dbReference type="NCBIfam" id="TIGR04076">
    <property type="entry name" value="TIGR04076 family protein"/>
    <property type="match status" value="1"/>
</dbReference>